<keyword evidence="1" id="KW-1133">Transmembrane helix</keyword>
<sequence>MADVAAARPPSLLRQSTVLLRIGLSSALQYRADFVLTAIGAICYEAVSLAFVGVIVFAFGGIGGWGLVEVAFVYGIRSMGHALHSFLSGQLWGTDRVVRDGEFDRYLLRPVNPLVQLLTRRFTVTAFGDLAFGLVVLVITAAAAPIAWSGWTVTYLIMAVIGSAFLESAVMLALSALSFRLLVSMPLLQVVDRVFVTFGPYPLSVFPRAVAYLLTFLLPLAYAAFFPAAVLLGRTDELFVPLWLALASPAVGAALYVLAVIFFHRQLRHYASPGH</sequence>
<evidence type="ECO:0000256" key="1">
    <source>
        <dbReference type="SAM" id="Phobius"/>
    </source>
</evidence>
<feature type="transmembrane region" description="Helical" evidence="1">
    <location>
        <begin position="210"/>
        <end position="232"/>
    </location>
</feature>
<proteinExistence type="predicted"/>
<dbReference type="InterPro" id="IPR010390">
    <property type="entry name" value="ABC-2_transporter-like"/>
</dbReference>
<dbReference type="PANTHER" id="PTHR36833:SF1">
    <property type="entry name" value="INTEGRAL MEMBRANE TRANSPORT PROTEIN"/>
    <property type="match status" value="1"/>
</dbReference>
<feature type="transmembrane region" description="Helical" evidence="1">
    <location>
        <begin position="130"/>
        <end position="148"/>
    </location>
</feature>
<dbReference type="EMBL" id="JACCBU010000001">
    <property type="protein sequence ID" value="NYE71980.1"/>
    <property type="molecule type" value="Genomic_DNA"/>
</dbReference>
<reference evidence="2 3" key="1">
    <citation type="submission" date="2020-07" db="EMBL/GenBank/DDBJ databases">
        <title>Sequencing the genomes of 1000 actinobacteria strains.</title>
        <authorList>
            <person name="Klenk H.-P."/>
        </authorList>
    </citation>
    <scope>NUCLEOTIDE SEQUENCE [LARGE SCALE GENOMIC DNA]</scope>
    <source>
        <strain evidence="2 3">DSM 22083</strain>
    </source>
</reference>
<organism evidence="2 3">
    <name type="scientific">Microlunatus parietis</name>
    <dbReference type="NCBI Taxonomy" id="682979"/>
    <lineage>
        <taxon>Bacteria</taxon>
        <taxon>Bacillati</taxon>
        <taxon>Actinomycetota</taxon>
        <taxon>Actinomycetes</taxon>
        <taxon>Propionibacteriales</taxon>
        <taxon>Propionibacteriaceae</taxon>
        <taxon>Microlunatus</taxon>
    </lineage>
</organism>
<accession>A0A7Y9I8E8</accession>
<dbReference type="AlphaFoldDB" id="A0A7Y9I8E8"/>
<name>A0A7Y9I8E8_9ACTN</name>
<feature type="transmembrane region" description="Helical" evidence="1">
    <location>
        <begin position="238"/>
        <end position="263"/>
    </location>
</feature>
<keyword evidence="1" id="KW-0812">Transmembrane</keyword>
<evidence type="ECO:0000313" key="3">
    <source>
        <dbReference type="Proteomes" id="UP000569914"/>
    </source>
</evidence>
<keyword evidence="1" id="KW-0472">Membrane</keyword>
<feature type="transmembrane region" description="Helical" evidence="1">
    <location>
        <begin position="48"/>
        <end position="76"/>
    </location>
</feature>
<keyword evidence="3" id="KW-1185">Reference proteome</keyword>
<comment type="caution">
    <text evidence="2">The sequence shown here is derived from an EMBL/GenBank/DDBJ whole genome shotgun (WGS) entry which is preliminary data.</text>
</comment>
<gene>
    <name evidence="2" type="ORF">BKA15_003309</name>
</gene>
<evidence type="ECO:0000313" key="2">
    <source>
        <dbReference type="EMBL" id="NYE71980.1"/>
    </source>
</evidence>
<dbReference type="RefSeq" id="WP_179752492.1">
    <property type="nucleotide sequence ID" value="NZ_JACCBU010000001.1"/>
</dbReference>
<feature type="transmembrane region" description="Helical" evidence="1">
    <location>
        <begin position="154"/>
        <end position="179"/>
    </location>
</feature>
<dbReference type="Pfam" id="PF06182">
    <property type="entry name" value="ABC2_membrane_6"/>
    <property type="match status" value="1"/>
</dbReference>
<dbReference type="PANTHER" id="PTHR36833">
    <property type="entry name" value="SLR0610 PROTEIN-RELATED"/>
    <property type="match status" value="1"/>
</dbReference>
<dbReference type="Proteomes" id="UP000569914">
    <property type="component" value="Unassembled WGS sequence"/>
</dbReference>
<protein>
    <submittedName>
        <fullName evidence="2">ABC-2 type transport system permease protein</fullName>
    </submittedName>
</protein>